<evidence type="ECO:0000256" key="1">
    <source>
        <dbReference type="ARBA" id="ARBA00005054"/>
    </source>
</evidence>
<comment type="catalytic activity">
    <reaction evidence="4">
        <text>N(1)-(5-phospho-beta-D-ribosyl)glycinamide + (6R)-10-formyltetrahydrofolate = N(2)-formyl-N(1)-(5-phospho-beta-D-ribosyl)glycinamide + (6S)-5,6,7,8-tetrahydrofolate + H(+)</text>
        <dbReference type="Rhea" id="RHEA:15053"/>
        <dbReference type="ChEBI" id="CHEBI:15378"/>
        <dbReference type="ChEBI" id="CHEBI:57453"/>
        <dbReference type="ChEBI" id="CHEBI:143788"/>
        <dbReference type="ChEBI" id="CHEBI:147286"/>
        <dbReference type="ChEBI" id="CHEBI:195366"/>
        <dbReference type="EC" id="2.1.2.2"/>
    </reaction>
</comment>
<dbReference type="Gene3D" id="3.40.50.170">
    <property type="entry name" value="Formyl transferase, N-terminal domain"/>
    <property type="match status" value="1"/>
</dbReference>
<dbReference type="UniPathway" id="UPA00074">
    <property type="reaction ID" value="UER00126"/>
</dbReference>
<reference evidence="6 7" key="1">
    <citation type="submission" date="2016-10" db="EMBL/GenBank/DDBJ databases">
        <authorList>
            <person name="de Groot N.N."/>
        </authorList>
    </citation>
    <scope>NUCLEOTIDE SEQUENCE [LARGE SCALE GENOMIC DNA]</scope>
    <source>
        <strain evidence="6 7">CGMCC 1.3702</strain>
    </source>
</reference>
<gene>
    <name evidence="4" type="primary">purN</name>
    <name evidence="6" type="ORF">SAMN04488072_10877</name>
</gene>
<dbReference type="SUPFAM" id="SSF53328">
    <property type="entry name" value="Formyltransferase"/>
    <property type="match status" value="1"/>
</dbReference>
<comment type="function">
    <text evidence="4">Catalyzes the transfer of a formyl group from 10-formyltetrahydrofolate to 5-phospho-ribosyl-glycinamide (GAR), producing 5-phospho-ribosyl-N-formylglycinamide (FGAR) and tetrahydrofolate.</text>
</comment>
<dbReference type="GO" id="GO:0004644">
    <property type="term" value="F:phosphoribosylglycinamide formyltransferase activity"/>
    <property type="evidence" value="ECO:0007669"/>
    <property type="project" value="UniProtKB-UniRule"/>
</dbReference>
<dbReference type="Pfam" id="PF00551">
    <property type="entry name" value="Formyl_trans_N"/>
    <property type="match status" value="1"/>
</dbReference>
<dbReference type="Proteomes" id="UP000198642">
    <property type="component" value="Unassembled WGS sequence"/>
</dbReference>
<protein>
    <recommendedName>
        <fullName evidence="4">Phosphoribosylglycinamide formyltransferase</fullName>
        <ecNumber evidence="4">2.1.2.2</ecNumber>
    </recommendedName>
    <alternativeName>
        <fullName evidence="4">5'-phosphoribosylglycinamide transformylase</fullName>
    </alternativeName>
    <alternativeName>
        <fullName evidence="4">GAR transformylase</fullName>
        <shortName evidence="4">GART</shortName>
    </alternativeName>
</protein>
<feature type="site" description="Raises pKa of active site His" evidence="4">
    <location>
        <position position="143"/>
    </location>
</feature>
<dbReference type="GO" id="GO:0006189">
    <property type="term" value="P:'de novo' IMP biosynthetic process"/>
    <property type="evidence" value="ECO:0007669"/>
    <property type="project" value="UniProtKB-UniRule"/>
</dbReference>
<proteinExistence type="inferred from homology"/>
<dbReference type="RefSeq" id="WP_090237751.1">
    <property type="nucleotide sequence ID" value="NZ_FOJW01000008.1"/>
</dbReference>
<dbReference type="InterPro" id="IPR036477">
    <property type="entry name" value="Formyl_transf_N_sf"/>
</dbReference>
<feature type="active site" description="Proton donor" evidence="4">
    <location>
        <position position="107"/>
    </location>
</feature>
<dbReference type="InterPro" id="IPR002376">
    <property type="entry name" value="Formyl_transf_N"/>
</dbReference>
<comment type="similarity">
    <text evidence="4">Belongs to the GART family.</text>
</comment>
<evidence type="ECO:0000256" key="3">
    <source>
        <dbReference type="ARBA" id="ARBA00022755"/>
    </source>
</evidence>
<keyword evidence="7" id="KW-1185">Reference proteome</keyword>
<organism evidence="6 7">
    <name type="scientific">Lentibacillus halodurans</name>
    <dbReference type="NCBI Taxonomy" id="237679"/>
    <lineage>
        <taxon>Bacteria</taxon>
        <taxon>Bacillati</taxon>
        <taxon>Bacillota</taxon>
        <taxon>Bacilli</taxon>
        <taxon>Bacillales</taxon>
        <taxon>Bacillaceae</taxon>
        <taxon>Lentibacillus</taxon>
    </lineage>
</organism>
<feature type="domain" description="Formyl transferase N-terminal" evidence="5">
    <location>
        <begin position="5"/>
        <end position="180"/>
    </location>
</feature>
<feature type="binding site" evidence="4">
    <location>
        <position position="63"/>
    </location>
    <ligand>
        <name>(6R)-10-formyltetrahydrofolate</name>
        <dbReference type="ChEBI" id="CHEBI:195366"/>
    </ligand>
</feature>
<dbReference type="HAMAP" id="MF_01930">
    <property type="entry name" value="PurN"/>
    <property type="match status" value="1"/>
</dbReference>
<keyword evidence="3 4" id="KW-0658">Purine biosynthesis</keyword>
<dbReference type="FunFam" id="3.40.50.170:FF:000007">
    <property type="entry name" value="Phosphoribosylglycinamide formyltransferase"/>
    <property type="match status" value="1"/>
</dbReference>
<dbReference type="PANTHER" id="PTHR43369">
    <property type="entry name" value="PHOSPHORIBOSYLGLYCINAMIDE FORMYLTRANSFERASE"/>
    <property type="match status" value="1"/>
</dbReference>
<dbReference type="STRING" id="237679.SAMN04488072_10877"/>
<feature type="binding site" evidence="4">
    <location>
        <begin position="88"/>
        <end position="91"/>
    </location>
    <ligand>
        <name>(6R)-10-formyltetrahydrofolate</name>
        <dbReference type="ChEBI" id="CHEBI:195366"/>
    </ligand>
</feature>
<dbReference type="EMBL" id="FOJW01000008">
    <property type="protein sequence ID" value="SFB15120.1"/>
    <property type="molecule type" value="Genomic_DNA"/>
</dbReference>
<sequence length="188" mass="20707">MKKVRAAVFASGTGSNFQAIMEAGLHDDVALLVCDKPGAAVIDLAQDFAVPTFVFDPKHYDSKADYESAVLEHLRGKNITWVFLAGYMRIIGPTLLNAYPDKMINIHPSLLPDFPGKDAIGQAYEAGVSTTGVTVHYIDDGVDTGPIITQQKVSVFPDDTKEILTNRIQQMEHKLYPQVIQQLMKSEQ</sequence>
<dbReference type="OrthoDB" id="9806170at2"/>
<keyword evidence="2 4" id="KW-0808">Transferase</keyword>
<accession>A0A1I0YRQ0</accession>
<dbReference type="PANTHER" id="PTHR43369:SF2">
    <property type="entry name" value="PHOSPHORIBOSYLGLYCINAMIDE FORMYLTRANSFERASE"/>
    <property type="match status" value="1"/>
</dbReference>
<name>A0A1I0YRQ0_9BACI</name>
<evidence type="ECO:0000256" key="4">
    <source>
        <dbReference type="HAMAP-Rule" id="MF_01930"/>
    </source>
</evidence>
<dbReference type="InterPro" id="IPR004607">
    <property type="entry name" value="GART"/>
</dbReference>
<evidence type="ECO:0000259" key="5">
    <source>
        <dbReference type="Pfam" id="PF00551"/>
    </source>
</evidence>
<dbReference type="EC" id="2.1.2.2" evidence="4"/>
<evidence type="ECO:0000313" key="6">
    <source>
        <dbReference type="EMBL" id="SFB15120.1"/>
    </source>
</evidence>
<comment type="pathway">
    <text evidence="1 4">Purine metabolism; IMP biosynthesis via de novo pathway; N(2)-formyl-N(1)-(5-phospho-D-ribosyl)glycinamide from N(1)-(5-phospho-D-ribosyl)glycinamide (10-formyl THF route): step 1/1.</text>
</comment>
<feature type="binding site" evidence="4">
    <location>
        <position position="105"/>
    </location>
    <ligand>
        <name>(6R)-10-formyltetrahydrofolate</name>
        <dbReference type="ChEBI" id="CHEBI:195366"/>
    </ligand>
</feature>
<feature type="binding site" evidence="4">
    <location>
        <begin position="14"/>
        <end position="16"/>
    </location>
    <ligand>
        <name>N(1)-(5-phospho-beta-D-ribosyl)glycinamide</name>
        <dbReference type="ChEBI" id="CHEBI:143788"/>
    </ligand>
</feature>
<dbReference type="CDD" id="cd08645">
    <property type="entry name" value="FMT_core_GART"/>
    <property type="match status" value="1"/>
</dbReference>
<dbReference type="AlphaFoldDB" id="A0A1I0YRQ0"/>
<evidence type="ECO:0000313" key="7">
    <source>
        <dbReference type="Proteomes" id="UP000198642"/>
    </source>
</evidence>
<dbReference type="GO" id="GO:0005829">
    <property type="term" value="C:cytosol"/>
    <property type="evidence" value="ECO:0007669"/>
    <property type="project" value="TreeGrafter"/>
</dbReference>
<evidence type="ECO:0000256" key="2">
    <source>
        <dbReference type="ARBA" id="ARBA00022679"/>
    </source>
</evidence>
<dbReference type="NCBIfam" id="TIGR00639">
    <property type="entry name" value="PurN"/>
    <property type="match status" value="1"/>
</dbReference>